<evidence type="ECO:0000313" key="3">
    <source>
        <dbReference type="EMBL" id="QJA90662.1"/>
    </source>
</evidence>
<keyword evidence="1" id="KW-0812">Transmembrane</keyword>
<proteinExistence type="predicted"/>
<reference evidence="2" key="1">
    <citation type="submission" date="2020-03" db="EMBL/GenBank/DDBJ databases">
        <title>The deep terrestrial virosphere.</title>
        <authorList>
            <person name="Holmfeldt K."/>
            <person name="Nilsson E."/>
            <person name="Simone D."/>
            <person name="Lopez-Fernandez M."/>
            <person name="Wu X."/>
            <person name="de Brujin I."/>
            <person name="Lundin D."/>
            <person name="Andersson A."/>
            <person name="Bertilsson S."/>
            <person name="Dopson M."/>
        </authorList>
    </citation>
    <scope>NUCLEOTIDE SEQUENCE</scope>
    <source>
        <strain evidence="2">MM415A06318</strain>
        <strain evidence="3">MM415B03618</strain>
    </source>
</reference>
<keyword evidence="1" id="KW-1133">Transmembrane helix</keyword>
<sequence>MAGEILKDLIGKLILIIIILAFCSYAAAVSPSDDPRDYGRTPQAWVETEYWLDK</sequence>
<keyword evidence="1" id="KW-0472">Membrane</keyword>
<gene>
    <name evidence="2" type="ORF">MM415A06318_0002</name>
    <name evidence="3" type="ORF">MM415B03618_0015</name>
</gene>
<protein>
    <submittedName>
        <fullName evidence="2">Uncharacterized protein</fullName>
    </submittedName>
</protein>
<evidence type="ECO:0000313" key="2">
    <source>
        <dbReference type="EMBL" id="QJA68500.1"/>
    </source>
</evidence>
<feature type="transmembrane region" description="Helical" evidence="1">
    <location>
        <begin position="9"/>
        <end position="28"/>
    </location>
</feature>
<evidence type="ECO:0000256" key="1">
    <source>
        <dbReference type="SAM" id="Phobius"/>
    </source>
</evidence>
<name>A0A6M3JFB0_9ZZZZ</name>
<dbReference type="EMBL" id="MT141623">
    <property type="protein sequence ID" value="QJA68500.1"/>
    <property type="molecule type" value="Genomic_DNA"/>
</dbReference>
<organism evidence="2">
    <name type="scientific">viral metagenome</name>
    <dbReference type="NCBI Taxonomy" id="1070528"/>
    <lineage>
        <taxon>unclassified sequences</taxon>
        <taxon>metagenomes</taxon>
        <taxon>organismal metagenomes</taxon>
    </lineage>
</organism>
<dbReference type="EMBL" id="MT142928">
    <property type="protein sequence ID" value="QJA90662.1"/>
    <property type="molecule type" value="Genomic_DNA"/>
</dbReference>
<dbReference type="AlphaFoldDB" id="A0A6M3JFB0"/>
<accession>A0A6M3JFB0</accession>